<evidence type="ECO:0000256" key="1">
    <source>
        <dbReference type="SAM" id="Coils"/>
    </source>
</evidence>
<protein>
    <submittedName>
        <fullName evidence="2">Uncharacterized protein</fullName>
    </submittedName>
</protein>
<organism evidence="2 3">
    <name type="scientific">Pontibacillus yanchengensis</name>
    <dbReference type="NCBI Taxonomy" id="462910"/>
    <lineage>
        <taxon>Bacteria</taxon>
        <taxon>Bacillati</taxon>
        <taxon>Bacillota</taxon>
        <taxon>Bacilli</taxon>
        <taxon>Bacillales</taxon>
        <taxon>Bacillaceae</taxon>
        <taxon>Pontibacillus</taxon>
    </lineage>
</organism>
<name>A0A6I5A5H0_9BACI</name>
<proteinExistence type="predicted"/>
<gene>
    <name evidence="2" type="ORF">GLW05_18495</name>
</gene>
<dbReference type="Proteomes" id="UP000468638">
    <property type="component" value="Unassembled WGS sequence"/>
</dbReference>
<evidence type="ECO:0000313" key="3">
    <source>
        <dbReference type="Proteomes" id="UP000468638"/>
    </source>
</evidence>
<reference evidence="2 3" key="1">
    <citation type="submission" date="2019-11" db="EMBL/GenBank/DDBJ databases">
        <title>Genome sequences of 17 halophilic strains isolated from different environments.</title>
        <authorList>
            <person name="Furrow R.E."/>
        </authorList>
    </citation>
    <scope>NUCLEOTIDE SEQUENCE [LARGE SCALE GENOMIC DNA]</scope>
    <source>
        <strain evidence="2 3">22514_16_FS</strain>
    </source>
</reference>
<accession>A0A6I5A5H0</accession>
<feature type="coiled-coil region" evidence="1">
    <location>
        <begin position="21"/>
        <end position="83"/>
    </location>
</feature>
<sequence>MNMLYQTKNNELKSGIMNSFEKEIDVLIDGYEEQLHTLEEERATKEKQVHNLSEELRSKQESIANLEEDSLQLNKKLELMEDFLYESSDNKLVEKYLNSYREYFYQDGINNMIEVIEGFMERKYYFQSAYFIDYLGEKSFITYNSLLNNPKF</sequence>
<dbReference type="EMBL" id="WMEQ01000018">
    <property type="protein sequence ID" value="MYL35570.1"/>
    <property type="molecule type" value="Genomic_DNA"/>
</dbReference>
<dbReference type="AlphaFoldDB" id="A0A6I5A5H0"/>
<evidence type="ECO:0000313" key="2">
    <source>
        <dbReference type="EMBL" id="MYL35570.1"/>
    </source>
</evidence>
<comment type="caution">
    <text evidence="2">The sequence shown here is derived from an EMBL/GenBank/DDBJ whole genome shotgun (WGS) entry which is preliminary data.</text>
</comment>
<dbReference type="RefSeq" id="WP_160910126.1">
    <property type="nucleotide sequence ID" value="NZ_WMEQ01000018.1"/>
</dbReference>
<keyword evidence="1" id="KW-0175">Coiled coil</keyword>